<dbReference type="RefSeq" id="WP_154509263.1">
    <property type="nucleotide sequence ID" value="NZ_VUMH01000002.1"/>
</dbReference>
<evidence type="ECO:0008006" key="3">
    <source>
        <dbReference type="Google" id="ProtNLM"/>
    </source>
</evidence>
<accession>A0A6L5XIV9</accession>
<proteinExistence type="predicted"/>
<dbReference type="AlphaFoldDB" id="A0A6L5XIV9"/>
<evidence type="ECO:0000313" key="2">
    <source>
        <dbReference type="Proteomes" id="UP000477488"/>
    </source>
</evidence>
<sequence>MPIWDSIKNIFTTAAPHRQPRPYTVINAAFKHDAGVSLFFVDRQRQLENVICYIKAVKKNRILLRSRKNFLPDILNNEKCSIYFKLPYDVIVNDLKLPPSTARYGFLCKSRIISNAINKETKACEIQICMPLQYIQRELRKHERVYPGSGMIKAAGLWLPFSRLPENQFQFGTPDYTYREGCPSQLRLINISAGGARVQLDKIEFLEEFNNMDGKELMLLVSLYKSSNKHLSALTVCKCVESAYSIILRRLTLRLQFIKLWEASDEIAPPGWKPVGKDGVAAILDWVNNDYGILVEKNGEQTA</sequence>
<dbReference type="EMBL" id="VUMH01000002">
    <property type="protein sequence ID" value="MSS27175.1"/>
    <property type="molecule type" value="Genomic_DNA"/>
</dbReference>
<reference evidence="1 2" key="1">
    <citation type="submission" date="2019-09" db="EMBL/GenBank/DDBJ databases">
        <title>In-depth cultivation of the pig gut microbiome towards novel bacterial diversity and tailored functional studies.</title>
        <authorList>
            <person name="Wylensek D."/>
            <person name="Hitch T.C.A."/>
            <person name="Clavel T."/>
        </authorList>
    </citation>
    <scope>NUCLEOTIDE SEQUENCE [LARGE SCALE GENOMIC DNA]</scope>
    <source>
        <strain evidence="1 2">PG-178-WT-4</strain>
    </source>
</reference>
<protein>
    <recommendedName>
        <fullName evidence="3">PilZ domain-containing protein</fullName>
    </recommendedName>
</protein>
<comment type="caution">
    <text evidence="1">The sequence shown here is derived from an EMBL/GenBank/DDBJ whole genome shotgun (WGS) entry which is preliminary data.</text>
</comment>
<name>A0A6L5XIV9_9BACT</name>
<keyword evidence="2" id="KW-1185">Reference proteome</keyword>
<organism evidence="1 2">
    <name type="scientific">Desulfovibrio porci</name>
    <dbReference type="NCBI Taxonomy" id="2605782"/>
    <lineage>
        <taxon>Bacteria</taxon>
        <taxon>Pseudomonadati</taxon>
        <taxon>Thermodesulfobacteriota</taxon>
        <taxon>Desulfovibrionia</taxon>
        <taxon>Desulfovibrionales</taxon>
        <taxon>Desulfovibrionaceae</taxon>
        <taxon>Desulfovibrio</taxon>
    </lineage>
</organism>
<gene>
    <name evidence="1" type="ORF">FYJ44_03750</name>
</gene>
<evidence type="ECO:0000313" key="1">
    <source>
        <dbReference type="EMBL" id="MSS27175.1"/>
    </source>
</evidence>
<dbReference type="Proteomes" id="UP000477488">
    <property type="component" value="Unassembled WGS sequence"/>
</dbReference>